<dbReference type="PATRIC" id="fig|1614.7.peg.239"/>
<evidence type="ECO:0000256" key="1">
    <source>
        <dbReference type="ARBA" id="ARBA00010688"/>
    </source>
</evidence>
<proteinExistence type="inferred from homology"/>
<dbReference type="Proteomes" id="UP000031397">
    <property type="component" value="Unassembled WGS sequence"/>
</dbReference>
<evidence type="ECO:0000256" key="4">
    <source>
        <dbReference type="ARBA" id="ARBA00022777"/>
    </source>
</evidence>
<evidence type="ECO:0000256" key="5">
    <source>
        <dbReference type="ARBA" id="ARBA00022840"/>
    </source>
</evidence>
<gene>
    <name evidence="7" type="ORF">LfDm3_0249</name>
</gene>
<name>A0A0C1LZL7_9LACO</name>
<sequence length="321" mass="34701">MSEFLTIGEPVVTFASTDPDASLADSTHYLKILGGAELNVAIGAKRLGHSAQYVSQVGTDPLGQYAKNVIIGHGVGIDYVKDDPEHWTGHQLKQMVTHGDPKTFNYRTGSAASHLDKDVIDEINLDDVKIAHLTGIFPALSDEAQASYRALMDRLINNKIKITFDPNLRPGLWGDHDRMIKTINELAKSADIVMPGVNEGKVLMGSDDPEQIADFYLQNGERTQAVLIKLGPAGAYVKTKNGDSYTVDGFKVDHVVDTVGAGDGFALGVITALLEDKDLKSAVMRGNAVGAMQVQTPGDNDGYPTQDQLKDFYRKANVSES</sequence>
<accession>A0A0C1LZL7</accession>
<evidence type="ECO:0000256" key="3">
    <source>
        <dbReference type="ARBA" id="ARBA00022741"/>
    </source>
</evidence>
<dbReference type="PRINTS" id="PR00990">
    <property type="entry name" value="RIBOKINASE"/>
</dbReference>
<dbReference type="EMBL" id="JOJZ01000009">
    <property type="protein sequence ID" value="KID42320.1"/>
    <property type="molecule type" value="Genomic_DNA"/>
</dbReference>
<keyword evidence="3" id="KW-0547">Nucleotide-binding</keyword>
<dbReference type="InterPro" id="IPR029056">
    <property type="entry name" value="Ribokinase-like"/>
</dbReference>
<evidence type="ECO:0000313" key="8">
    <source>
        <dbReference type="Proteomes" id="UP000031397"/>
    </source>
</evidence>
<dbReference type="InterPro" id="IPR002139">
    <property type="entry name" value="Ribo/fructo_kinase"/>
</dbReference>
<dbReference type="GO" id="GO:0005524">
    <property type="term" value="F:ATP binding"/>
    <property type="evidence" value="ECO:0007669"/>
    <property type="project" value="UniProtKB-KW"/>
</dbReference>
<dbReference type="EC" id="2.7.1.45" evidence="7"/>
<dbReference type="OrthoDB" id="9813569at2"/>
<keyword evidence="8" id="KW-1185">Reference proteome</keyword>
<evidence type="ECO:0000259" key="6">
    <source>
        <dbReference type="Pfam" id="PF00294"/>
    </source>
</evidence>
<dbReference type="GO" id="GO:0008673">
    <property type="term" value="F:2-dehydro-3-deoxygluconokinase activity"/>
    <property type="evidence" value="ECO:0007669"/>
    <property type="project" value="UniProtKB-EC"/>
</dbReference>
<dbReference type="CDD" id="cd01166">
    <property type="entry name" value="KdgK"/>
    <property type="match status" value="1"/>
</dbReference>
<dbReference type="Gene3D" id="3.40.1190.20">
    <property type="match status" value="1"/>
</dbReference>
<dbReference type="AlphaFoldDB" id="A0A0C1LZL7"/>
<dbReference type="InterPro" id="IPR050306">
    <property type="entry name" value="PfkB_Carbo_kinase"/>
</dbReference>
<dbReference type="InterPro" id="IPR011611">
    <property type="entry name" value="PfkB_dom"/>
</dbReference>
<dbReference type="PANTHER" id="PTHR43085:SF1">
    <property type="entry name" value="PSEUDOURIDINE KINASE-RELATED"/>
    <property type="match status" value="1"/>
</dbReference>
<keyword evidence="5" id="KW-0067">ATP-binding</keyword>
<dbReference type="RefSeq" id="WP_039143309.1">
    <property type="nucleotide sequence ID" value="NZ_JOJZ01000009.1"/>
</dbReference>
<feature type="domain" description="Carbohydrate kinase PfkB" evidence="6">
    <location>
        <begin position="6"/>
        <end position="305"/>
    </location>
</feature>
<organism evidence="7 8">
    <name type="scientific">Fructilactobacillus fructivorans</name>
    <dbReference type="NCBI Taxonomy" id="1614"/>
    <lineage>
        <taxon>Bacteria</taxon>
        <taxon>Bacillati</taxon>
        <taxon>Bacillota</taxon>
        <taxon>Bacilli</taxon>
        <taxon>Lactobacillales</taxon>
        <taxon>Lactobacillaceae</taxon>
        <taxon>Fructilactobacillus</taxon>
    </lineage>
</organism>
<dbReference type="GeneID" id="74912942"/>
<comment type="caution">
    <text evidence="7">The sequence shown here is derived from an EMBL/GenBank/DDBJ whole genome shotgun (WGS) entry which is preliminary data.</text>
</comment>
<dbReference type="Pfam" id="PF00294">
    <property type="entry name" value="PfkB"/>
    <property type="match status" value="1"/>
</dbReference>
<evidence type="ECO:0000313" key="7">
    <source>
        <dbReference type="EMBL" id="KID42320.1"/>
    </source>
</evidence>
<keyword evidence="4 7" id="KW-0418">Kinase</keyword>
<protein>
    <submittedName>
        <fullName evidence="7">2-dehydro-3-deoxygluconate kinase</fullName>
        <ecNumber evidence="7">2.7.1.45</ecNumber>
    </submittedName>
</protein>
<dbReference type="SUPFAM" id="SSF53613">
    <property type="entry name" value="Ribokinase-like"/>
    <property type="match status" value="1"/>
</dbReference>
<evidence type="ECO:0000256" key="2">
    <source>
        <dbReference type="ARBA" id="ARBA00022679"/>
    </source>
</evidence>
<dbReference type="PANTHER" id="PTHR43085">
    <property type="entry name" value="HEXOKINASE FAMILY MEMBER"/>
    <property type="match status" value="1"/>
</dbReference>
<reference evidence="7 8" key="1">
    <citation type="submission" date="2014-06" db="EMBL/GenBank/DDBJ databases">
        <title>Functional and comparative genomic analyses of the Drosophila gut microbiota identify candidate symbiosis factors.</title>
        <authorList>
            <person name="Newell P.D."/>
            <person name="Chaston J.M."/>
            <person name="Douglas A.E."/>
        </authorList>
    </citation>
    <scope>NUCLEOTIDE SEQUENCE [LARGE SCALE GENOMIC DNA]</scope>
    <source>
        <strain evidence="7 8">DmCS_002</strain>
    </source>
</reference>
<keyword evidence="2 7" id="KW-0808">Transferase</keyword>
<comment type="similarity">
    <text evidence="1">Belongs to the carbohydrate kinase PfkB family.</text>
</comment>